<comment type="caution">
    <text evidence="1">The sequence shown here is derived from an EMBL/GenBank/DDBJ whole genome shotgun (WGS) entry which is preliminary data.</text>
</comment>
<dbReference type="Proteomes" id="UP000800235">
    <property type="component" value="Unassembled WGS sequence"/>
</dbReference>
<organism evidence="1 2">
    <name type="scientific">Tothia fuscella</name>
    <dbReference type="NCBI Taxonomy" id="1048955"/>
    <lineage>
        <taxon>Eukaryota</taxon>
        <taxon>Fungi</taxon>
        <taxon>Dikarya</taxon>
        <taxon>Ascomycota</taxon>
        <taxon>Pezizomycotina</taxon>
        <taxon>Dothideomycetes</taxon>
        <taxon>Pleosporomycetidae</taxon>
        <taxon>Venturiales</taxon>
        <taxon>Cylindrosympodiaceae</taxon>
        <taxon>Tothia</taxon>
    </lineage>
</organism>
<name>A0A9P4NDJ4_9PEZI</name>
<evidence type="ECO:0000313" key="1">
    <source>
        <dbReference type="EMBL" id="KAF2415398.1"/>
    </source>
</evidence>
<sequence length="73" mass="8364">MLTNTQQLPYKNSNLLTLRCGQTRAKQTYVLPTRSLLHDREGLAEVTTEVYNNTAKGELAPRIIYITEILKRT</sequence>
<dbReference type="EMBL" id="MU007214">
    <property type="protein sequence ID" value="KAF2415398.1"/>
    <property type="molecule type" value="Genomic_DNA"/>
</dbReference>
<reference evidence="1" key="1">
    <citation type="journal article" date="2020" name="Stud. Mycol.">
        <title>101 Dothideomycetes genomes: a test case for predicting lifestyles and emergence of pathogens.</title>
        <authorList>
            <person name="Haridas S."/>
            <person name="Albert R."/>
            <person name="Binder M."/>
            <person name="Bloem J."/>
            <person name="Labutti K."/>
            <person name="Salamov A."/>
            <person name="Andreopoulos B."/>
            <person name="Baker S."/>
            <person name="Barry K."/>
            <person name="Bills G."/>
            <person name="Bluhm B."/>
            <person name="Cannon C."/>
            <person name="Castanera R."/>
            <person name="Culley D."/>
            <person name="Daum C."/>
            <person name="Ezra D."/>
            <person name="Gonzalez J."/>
            <person name="Henrissat B."/>
            <person name="Kuo A."/>
            <person name="Liang C."/>
            <person name="Lipzen A."/>
            <person name="Lutzoni F."/>
            <person name="Magnuson J."/>
            <person name="Mondo S."/>
            <person name="Nolan M."/>
            <person name="Ohm R."/>
            <person name="Pangilinan J."/>
            <person name="Park H.-J."/>
            <person name="Ramirez L."/>
            <person name="Alfaro M."/>
            <person name="Sun H."/>
            <person name="Tritt A."/>
            <person name="Yoshinaga Y."/>
            <person name="Zwiers L.-H."/>
            <person name="Turgeon B."/>
            <person name="Goodwin S."/>
            <person name="Spatafora J."/>
            <person name="Crous P."/>
            <person name="Grigoriev I."/>
        </authorList>
    </citation>
    <scope>NUCLEOTIDE SEQUENCE</scope>
    <source>
        <strain evidence="1">CBS 130266</strain>
    </source>
</reference>
<gene>
    <name evidence="1" type="ORF">EJ08DRAFT_703906</name>
</gene>
<accession>A0A9P4NDJ4</accession>
<dbReference type="AlphaFoldDB" id="A0A9P4NDJ4"/>
<keyword evidence="2" id="KW-1185">Reference proteome</keyword>
<protein>
    <submittedName>
        <fullName evidence="1">Uncharacterized protein</fullName>
    </submittedName>
</protein>
<evidence type="ECO:0000313" key="2">
    <source>
        <dbReference type="Proteomes" id="UP000800235"/>
    </source>
</evidence>
<proteinExistence type="predicted"/>